<dbReference type="PANTHER" id="PTHR34563">
    <property type="entry name" value="BNACNNG33880D PROTEIN"/>
    <property type="match status" value="1"/>
</dbReference>
<reference evidence="1 2" key="1">
    <citation type="submission" date="2024-03" db="EMBL/GenBank/DDBJ databases">
        <authorList>
            <person name="Martinez-Hernandez J."/>
        </authorList>
    </citation>
    <scope>NUCLEOTIDE SEQUENCE [LARGE SCALE GENOMIC DNA]</scope>
</reference>
<gene>
    <name evidence="1" type="ORF">LLUT_LOCUS22752</name>
</gene>
<evidence type="ECO:0000313" key="2">
    <source>
        <dbReference type="Proteomes" id="UP001497480"/>
    </source>
</evidence>
<accession>A0AAV1XKK8</accession>
<dbReference type="Proteomes" id="UP001497480">
    <property type="component" value="Unassembled WGS sequence"/>
</dbReference>
<evidence type="ECO:0000313" key="1">
    <source>
        <dbReference type="EMBL" id="CAL0321692.1"/>
    </source>
</evidence>
<comment type="caution">
    <text evidence="1">The sequence shown here is derived from an EMBL/GenBank/DDBJ whole genome shotgun (WGS) entry which is preliminary data.</text>
</comment>
<dbReference type="PANTHER" id="PTHR34563:SF9">
    <property type="entry name" value="MADS-BOX DOMAIN-CONTAINING PROTEIN"/>
    <property type="match status" value="1"/>
</dbReference>
<name>A0AAV1XKK8_LUPLU</name>
<dbReference type="AlphaFoldDB" id="A0AAV1XKK8"/>
<sequence length="62" mass="7376">MELGRLIENLKSKVKFLKIRKSYDKVEKSESMRLDMRSRKARKLIQKTLKVSHSSKSRFFGC</sequence>
<organism evidence="1 2">
    <name type="scientific">Lupinus luteus</name>
    <name type="common">European yellow lupine</name>
    <dbReference type="NCBI Taxonomy" id="3873"/>
    <lineage>
        <taxon>Eukaryota</taxon>
        <taxon>Viridiplantae</taxon>
        <taxon>Streptophyta</taxon>
        <taxon>Embryophyta</taxon>
        <taxon>Tracheophyta</taxon>
        <taxon>Spermatophyta</taxon>
        <taxon>Magnoliopsida</taxon>
        <taxon>eudicotyledons</taxon>
        <taxon>Gunneridae</taxon>
        <taxon>Pentapetalae</taxon>
        <taxon>rosids</taxon>
        <taxon>fabids</taxon>
        <taxon>Fabales</taxon>
        <taxon>Fabaceae</taxon>
        <taxon>Papilionoideae</taxon>
        <taxon>50 kb inversion clade</taxon>
        <taxon>genistoids sensu lato</taxon>
        <taxon>core genistoids</taxon>
        <taxon>Genisteae</taxon>
        <taxon>Lupinus</taxon>
    </lineage>
</organism>
<dbReference type="EMBL" id="CAXHTB010000015">
    <property type="protein sequence ID" value="CAL0321692.1"/>
    <property type="molecule type" value="Genomic_DNA"/>
</dbReference>
<protein>
    <submittedName>
        <fullName evidence="1">Uncharacterized protein</fullName>
    </submittedName>
</protein>
<proteinExistence type="predicted"/>
<keyword evidence="2" id="KW-1185">Reference proteome</keyword>